<keyword evidence="3" id="KW-0694">RNA-binding</keyword>
<evidence type="ECO:0000256" key="5">
    <source>
        <dbReference type="ARBA" id="ARBA00033202"/>
    </source>
</evidence>
<dbReference type="GO" id="GO:0003723">
    <property type="term" value="F:RNA binding"/>
    <property type="evidence" value="ECO:0007669"/>
    <property type="project" value="UniProtKB-KW"/>
</dbReference>
<sequence length="107" mass="12225">MVADCNRNSTMTARFVLPPIQDNPTGWGPCAIPQQYQDMPYQPFAKSDRLGKVCLAASRLSCVYSRRRFMFLVADGPAERLRRWQIGRGPRIRTGELRVSSLFLCRC</sequence>
<keyword evidence="4" id="KW-0648">Protein biosynthesis</keyword>
<protein>
    <recommendedName>
        <fullName evidence="5">Eukaryotic translation initiation factor 3 subunit p66</fullName>
    </recommendedName>
</protein>
<dbReference type="GO" id="GO:0005852">
    <property type="term" value="C:eukaryotic translation initiation factor 3 complex"/>
    <property type="evidence" value="ECO:0007669"/>
    <property type="project" value="InterPro"/>
</dbReference>
<evidence type="ECO:0000256" key="1">
    <source>
        <dbReference type="ARBA" id="ARBA00022490"/>
    </source>
</evidence>
<dbReference type="AlphaFoldDB" id="A0A9J6DXT2"/>
<dbReference type="VEuPathDB" id="VectorBase:LOC119166660"/>
<keyword evidence="7" id="KW-1185">Reference proteome</keyword>
<dbReference type="Proteomes" id="UP000821866">
    <property type="component" value="Chromosome 4"/>
</dbReference>
<evidence type="ECO:0000313" key="6">
    <source>
        <dbReference type="EMBL" id="KAH8027023.1"/>
    </source>
</evidence>
<evidence type="ECO:0000313" key="7">
    <source>
        <dbReference type="Proteomes" id="UP000821866"/>
    </source>
</evidence>
<dbReference type="Pfam" id="PF05091">
    <property type="entry name" value="eIF-3_zeta"/>
    <property type="match status" value="1"/>
</dbReference>
<gene>
    <name evidence="6" type="ORF">HPB51_001390</name>
</gene>
<dbReference type="PANTHER" id="PTHR12399:SF0">
    <property type="entry name" value="EUKARYOTIC TRANSLATION INITIATION FACTOR 3 SUBUNIT D"/>
    <property type="match status" value="1"/>
</dbReference>
<evidence type="ECO:0000256" key="4">
    <source>
        <dbReference type="ARBA" id="ARBA00022917"/>
    </source>
</evidence>
<comment type="caution">
    <text evidence="6">The sequence shown here is derived from an EMBL/GenBank/DDBJ whole genome shotgun (WGS) entry which is preliminary data.</text>
</comment>
<dbReference type="PANTHER" id="PTHR12399">
    <property type="entry name" value="EUKARYOTIC TRANSLATION INITIATION FACTOR 3 SUBUNIT 7"/>
    <property type="match status" value="1"/>
</dbReference>
<reference evidence="6" key="1">
    <citation type="journal article" date="2020" name="Cell">
        <title>Large-Scale Comparative Analyses of Tick Genomes Elucidate Their Genetic Diversity and Vector Capacities.</title>
        <authorList>
            <consortium name="Tick Genome and Microbiome Consortium (TIGMIC)"/>
            <person name="Jia N."/>
            <person name="Wang J."/>
            <person name="Shi W."/>
            <person name="Du L."/>
            <person name="Sun Y."/>
            <person name="Zhan W."/>
            <person name="Jiang J.F."/>
            <person name="Wang Q."/>
            <person name="Zhang B."/>
            <person name="Ji P."/>
            <person name="Bell-Sakyi L."/>
            <person name="Cui X.M."/>
            <person name="Yuan T.T."/>
            <person name="Jiang B.G."/>
            <person name="Yang W.F."/>
            <person name="Lam T.T."/>
            <person name="Chang Q.C."/>
            <person name="Ding S.J."/>
            <person name="Wang X.J."/>
            <person name="Zhu J.G."/>
            <person name="Ruan X.D."/>
            <person name="Zhao L."/>
            <person name="Wei J.T."/>
            <person name="Ye R.Z."/>
            <person name="Que T.C."/>
            <person name="Du C.H."/>
            <person name="Zhou Y.H."/>
            <person name="Cheng J.X."/>
            <person name="Dai P.F."/>
            <person name="Guo W.B."/>
            <person name="Han X.H."/>
            <person name="Huang E.J."/>
            <person name="Li L.F."/>
            <person name="Wei W."/>
            <person name="Gao Y.C."/>
            <person name="Liu J.Z."/>
            <person name="Shao H.Z."/>
            <person name="Wang X."/>
            <person name="Wang C.C."/>
            <person name="Yang T.C."/>
            <person name="Huo Q.B."/>
            <person name="Li W."/>
            <person name="Chen H.Y."/>
            <person name="Chen S.E."/>
            <person name="Zhou L.G."/>
            <person name="Ni X.B."/>
            <person name="Tian J.H."/>
            <person name="Sheng Y."/>
            <person name="Liu T."/>
            <person name="Pan Y.S."/>
            <person name="Xia L.Y."/>
            <person name="Li J."/>
            <person name="Zhao F."/>
            <person name="Cao W.C."/>
        </authorList>
    </citation>
    <scope>NUCLEOTIDE SEQUENCE</scope>
    <source>
        <strain evidence="6">Rmic-2018</strain>
    </source>
</reference>
<evidence type="ECO:0000256" key="3">
    <source>
        <dbReference type="ARBA" id="ARBA00022884"/>
    </source>
</evidence>
<name>A0A9J6DXT2_RHIMP</name>
<dbReference type="GO" id="GO:0003743">
    <property type="term" value="F:translation initiation factor activity"/>
    <property type="evidence" value="ECO:0007669"/>
    <property type="project" value="UniProtKB-KW"/>
</dbReference>
<reference evidence="6" key="2">
    <citation type="submission" date="2021-09" db="EMBL/GenBank/DDBJ databases">
        <authorList>
            <person name="Jia N."/>
            <person name="Wang J."/>
            <person name="Shi W."/>
            <person name="Du L."/>
            <person name="Sun Y."/>
            <person name="Zhan W."/>
            <person name="Jiang J."/>
            <person name="Wang Q."/>
            <person name="Zhang B."/>
            <person name="Ji P."/>
            <person name="Sakyi L.B."/>
            <person name="Cui X."/>
            <person name="Yuan T."/>
            <person name="Jiang B."/>
            <person name="Yang W."/>
            <person name="Lam T.T.-Y."/>
            <person name="Chang Q."/>
            <person name="Ding S."/>
            <person name="Wang X."/>
            <person name="Zhu J."/>
            <person name="Ruan X."/>
            <person name="Zhao L."/>
            <person name="Wei J."/>
            <person name="Que T."/>
            <person name="Du C."/>
            <person name="Cheng J."/>
            <person name="Dai P."/>
            <person name="Han X."/>
            <person name="Huang E."/>
            <person name="Gao Y."/>
            <person name="Liu J."/>
            <person name="Shao H."/>
            <person name="Ye R."/>
            <person name="Li L."/>
            <person name="Wei W."/>
            <person name="Wang X."/>
            <person name="Wang C."/>
            <person name="Huo Q."/>
            <person name="Li W."/>
            <person name="Guo W."/>
            <person name="Chen H."/>
            <person name="Chen S."/>
            <person name="Zhou L."/>
            <person name="Zhou L."/>
            <person name="Ni X."/>
            <person name="Tian J."/>
            <person name="Zhou Y."/>
            <person name="Sheng Y."/>
            <person name="Liu T."/>
            <person name="Pan Y."/>
            <person name="Xia L."/>
            <person name="Li J."/>
            <person name="Zhao F."/>
            <person name="Cao W."/>
        </authorList>
    </citation>
    <scope>NUCLEOTIDE SEQUENCE</scope>
    <source>
        <strain evidence="6">Rmic-2018</strain>
        <tissue evidence="6">Larvae</tissue>
    </source>
</reference>
<dbReference type="InterPro" id="IPR007783">
    <property type="entry name" value="eIF3d"/>
</dbReference>
<proteinExistence type="predicted"/>
<keyword evidence="1" id="KW-0963">Cytoplasm</keyword>
<evidence type="ECO:0000256" key="2">
    <source>
        <dbReference type="ARBA" id="ARBA00022540"/>
    </source>
</evidence>
<accession>A0A9J6DXT2</accession>
<organism evidence="6 7">
    <name type="scientific">Rhipicephalus microplus</name>
    <name type="common">Cattle tick</name>
    <name type="synonym">Boophilus microplus</name>
    <dbReference type="NCBI Taxonomy" id="6941"/>
    <lineage>
        <taxon>Eukaryota</taxon>
        <taxon>Metazoa</taxon>
        <taxon>Ecdysozoa</taxon>
        <taxon>Arthropoda</taxon>
        <taxon>Chelicerata</taxon>
        <taxon>Arachnida</taxon>
        <taxon>Acari</taxon>
        <taxon>Parasitiformes</taxon>
        <taxon>Ixodida</taxon>
        <taxon>Ixodoidea</taxon>
        <taxon>Ixodidae</taxon>
        <taxon>Rhipicephalinae</taxon>
        <taxon>Rhipicephalus</taxon>
        <taxon>Boophilus</taxon>
    </lineage>
</organism>
<dbReference type="EMBL" id="JABSTU010000006">
    <property type="protein sequence ID" value="KAH8027023.1"/>
    <property type="molecule type" value="Genomic_DNA"/>
</dbReference>
<keyword evidence="2" id="KW-0396">Initiation factor</keyword>